<organism evidence="7 8">
    <name type="scientific">Paratractidigestivibacter faecalis</name>
    <dbReference type="NCBI Taxonomy" id="2292441"/>
    <lineage>
        <taxon>Bacteria</taxon>
        <taxon>Bacillati</taxon>
        <taxon>Actinomycetota</taxon>
        <taxon>Coriobacteriia</taxon>
        <taxon>Coriobacteriales</taxon>
        <taxon>Atopobiaceae</taxon>
        <taxon>Paratractidigestivibacter</taxon>
    </lineage>
</organism>
<dbReference type="GO" id="GO:0016874">
    <property type="term" value="F:ligase activity"/>
    <property type="evidence" value="ECO:0007669"/>
    <property type="project" value="UniProtKB-KW"/>
</dbReference>
<evidence type="ECO:0000256" key="5">
    <source>
        <dbReference type="HAMAP-Rule" id="MF_00565"/>
    </source>
</evidence>
<dbReference type="NCBIfam" id="NF003464">
    <property type="entry name" value="PRK05087.1"/>
    <property type="match status" value="1"/>
</dbReference>
<dbReference type="HAMAP" id="MF_00565">
    <property type="entry name" value="DltC"/>
    <property type="match status" value="1"/>
</dbReference>
<sequence>MDDNELSDRMMDLLEDVSGDPAVRDHMDDDLFELGFLDSMAAIELLVGIEDEFGVSIAPTEVERSAMNTPAKIIAQVQKRL</sequence>
<evidence type="ECO:0000313" key="8">
    <source>
        <dbReference type="Proteomes" id="UP001478817"/>
    </source>
</evidence>
<reference evidence="7 8" key="1">
    <citation type="submission" date="2024-04" db="EMBL/GenBank/DDBJ databases">
        <title>Human intestinal bacterial collection.</title>
        <authorList>
            <person name="Pauvert C."/>
            <person name="Hitch T.C.A."/>
            <person name="Clavel T."/>
        </authorList>
    </citation>
    <scope>NUCLEOTIDE SEQUENCE [LARGE SCALE GENOMIC DNA]</scope>
    <source>
        <strain evidence="7 8">CLA-AA-H197</strain>
    </source>
</reference>
<name>A0ABV1IJQ9_9ACTN</name>
<dbReference type="EMBL" id="JBBNGS010000015">
    <property type="protein sequence ID" value="MEQ2638281.1"/>
    <property type="molecule type" value="Genomic_DNA"/>
</dbReference>
<comment type="subcellular location">
    <subcellularLocation>
        <location evidence="5">Cytoplasm</location>
    </subcellularLocation>
</comment>
<evidence type="ECO:0000256" key="4">
    <source>
        <dbReference type="ARBA" id="ARBA00023316"/>
    </source>
</evidence>
<comment type="function">
    <text evidence="5">Carrier protein involved in the D-alanylation of lipoteichoic acid (LTA). The loading of thioester-linked D-alanine onto DltC is catalyzed by D-alanine--D-alanyl carrier protein ligase DltA. The DltC-carried D-alanyl group is further transferred to cell membrane phosphatidylglycerol (PG) by forming an ester bond, probably catalyzed by DltD. D-alanylation of LTA plays an important role in modulating the properties of the cell wall in Gram-positive bacteria, influencing the net charge of the cell wall.</text>
</comment>
<keyword evidence="1 5" id="KW-0596">Phosphopantetheine</keyword>
<comment type="similarity">
    <text evidence="5">Belongs to the DltC family.</text>
</comment>
<keyword evidence="4 5" id="KW-0961">Cell wall biogenesis/degradation</keyword>
<dbReference type="InterPro" id="IPR003230">
    <property type="entry name" value="DltC"/>
</dbReference>
<dbReference type="SUPFAM" id="SSF47336">
    <property type="entry name" value="ACP-like"/>
    <property type="match status" value="1"/>
</dbReference>
<dbReference type="NCBIfam" id="TIGR01688">
    <property type="entry name" value="dltC"/>
    <property type="match status" value="1"/>
</dbReference>
<comment type="caution">
    <text evidence="7">The sequence shown here is derived from an EMBL/GenBank/DDBJ whole genome shotgun (WGS) entry which is preliminary data.</text>
</comment>
<dbReference type="Proteomes" id="UP001478817">
    <property type="component" value="Unassembled WGS sequence"/>
</dbReference>
<keyword evidence="2 5" id="KW-0963">Cytoplasm</keyword>
<evidence type="ECO:0000256" key="3">
    <source>
        <dbReference type="ARBA" id="ARBA00022553"/>
    </source>
</evidence>
<dbReference type="Pfam" id="PF00550">
    <property type="entry name" value="PP-binding"/>
    <property type="match status" value="1"/>
</dbReference>
<accession>A0ABV1IJQ9</accession>
<keyword evidence="7" id="KW-0436">Ligase</keyword>
<dbReference type="RefSeq" id="WP_124107213.1">
    <property type="nucleotide sequence ID" value="NZ_JBBNGS010000015.1"/>
</dbReference>
<proteinExistence type="inferred from homology"/>
<feature type="modified residue" description="O-(pantetheine 4'-phosphoryl)serine" evidence="5">
    <location>
        <position position="39"/>
    </location>
</feature>
<evidence type="ECO:0000259" key="6">
    <source>
        <dbReference type="PROSITE" id="PS50075"/>
    </source>
</evidence>
<gene>
    <name evidence="5 7" type="primary">dltC</name>
    <name evidence="7" type="ORF">AAAT05_08005</name>
</gene>
<dbReference type="InterPro" id="IPR036736">
    <property type="entry name" value="ACP-like_sf"/>
</dbReference>
<dbReference type="Gene3D" id="1.10.1200.10">
    <property type="entry name" value="ACP-like"/>
    <property type="match status" value="1"/>
</dbReference>
<protein>
    <recommendedName>
        <fullName evidence="5">D-alanyl carrier protein</fullName>
        <shortName evidence="5">DCP</shortName>
    </recommendedName>
    <alternativeName>
        <fullName evidence="5">D-alanine--poly(phosphoribitol) ligase subunit 2</fullName>
    </alternativeName>
</protein>
<evidence type="ECO:0000313" key="7">
    <source>
        <dbReference type="EMBL" id="MEQ2638281.1"/>
    </source>
</evidence>
<comment type="pathway">
    <text evidence="5">Cell wall biogenesis; lipoteichoic acid biosynthesis.</text>
</comment>
<keyword evidence="8" id="KW-1185">Reference proteome</keyword>
<feature type="domain" description="Carrier" evidence="6">
    <location>
        <begin position="1"/>
        <end position="81"/>
    </location>
</feature>
<dbReference type="InterPro" id="IPR009081">
    <property type="entry name" value="PP-bd_ACP"/>
</dbReference>
<dbReference type="PROSITE" id="PS50075">
    <property type="entry name" value="CARRIER"/>
    <property type="match status" value="1"/>
</dbReference>
<keyword evidence="3 5" id="KW-0597">Phosphoprotein</keyword>
<evidence type="ECO:0000256" key="2">
    <source>
        <dbReference type="ARBA" id="ARBA00022490"/>
    </source>
</evidence>
<evidence type="ECO:0000256" key="1">
    <source>
        <dbReference type="ARBA" id="ARBA00022450"/>
    </source>
</evidence>
<comment type="PTM">
    <text evidence="5">4'-phosphopantetheine is transferred from CoA to a specific serine of apo-DCP.</text>
</comment>